<reference evidence="2 3" key="1">
    <citation type="submission" date="2014-04" db="EMBL/GenBank/DDBJ databases">
        <authorList>
            <consortium name="DOE Joint Genome Institute"/>
            <person name="Kuo A."/>
            <person name="Martino E."/>
            <person name="Perotto S."/>
            <person name="Kohler A."/>
            <person name="Nagy L.G."/>
            <person name="Floudas D."/>
            <person name="Copeland A."/>
            <person name="Barry K.W."/>
            <person name="Cichocki N."/>
            <person name="Veneault-Fourrey C."/>
            <person name="LaButti K."/>
            <person name="Lindquist E.A."/>
            <person name="Lipzen A."/>
            <person name="Lundell T."/>
            <person name="Morin E."/>
            <person name="Murat C."/>
            <person name="Sun H."/>
            <person name="Tunlid A."/>
            <person name="Henrissat B."/>
            <person name="Grigoriev I.V."/>
            <person name="Hibbett D.S."/>
            <person name="Martin F."/>
            <person name="Nordberg H.P."/>
            <person name="Cantor M.N."/>
            <person name="Hua S.X."/>
        </authorList>
    </citation>
    <scope>NUCLEOTIDE SEQUENCE [LARGE SCALE GENOMIC DNA]</scope>
    <source>
        <strain evidence="2 3">Zn</strain>
    </source>
</reference>
<accession>A0A0C3HCU9</accession>
<feature type="region of interest" description="Disordered" evidence="1">
    <location>
        <begin position="82"/>
        <end position="120"/>
    </location>
</feature>
<feature type="compositionally biased region" description="Basic and acidic residues" evidence="1">
    <location>
        <begin position="86"/>
        <end position="120"/>
    </location>
</feature>
<dbReference type="Proteomes" id="UP000054321">
    <property type="component" value="Unassembled WGS sequence"/>
</dbReference>
<organism evidence="2 3">
    <name type="scientific">Oidiodendron maius (strain Zn)</name>
    <dbReference type="NCBI Taxonomy" id="913774"/>
    <lineage>
        <taxon>Eukaryota</taxon>
        <taxon>Fungi</taxon>
        <taxon>Dikarya</taxon>
        <taxon>Ascomycota</taxon>
        <taxon>Pezizomycotina</taxon>
        <taxon>Leotiomycetes</taxon>
        <taxon>Leotiomycetes incertae sedis</taxon>
        <taxon>Myxotrichaceae</taxon>
        <taxon>Oidiodendron</taxon>
    </lineage>
</organism>
<gene>
    <name evidence="2" type="ORF">OIDMADRAFT_19084</name>
</gene>
<dbReference type="AlphaFoldDB" id="A0A0C3HCU9"/>
<evidence type="ECO:0008006" key="4">
    <source>
        <dbReference type="Google" id="ProtNLM"/>
    </source>
</evidence>
<proteinExistence type="predicted"/>
<sequence length="120" mass="12805">MSFLTRTAIRSTRSMVFAPRLFSTSLATRKTATEAVKDTVKTVDRKVSDKLVDGIELGQTATRKAKAAVGIESEDAKTKTAQFTAKAKDTAREAAGEARGKADDAAAEAKKRLGETKGKL</sequence>
<evidence type="ECO:0000256" key="1">
    <source>
        <dbReference type="SAM" id="MobiDB-lite"/>
    </source>
</evidence>
<dbReference type="OrthoDB" id="4023585at2759"/>
<reference evidence="3" key="2">
    <citation type="submission" date="2015-01" db="EMBL/GenBank/DDBJ databases">
        <title>Evolutionary Origins and Diversification of the Mycorrhizal Mutualists.</title>
        <authorList>
            <consortium name="DOE Joint Genome Institute"/>
            <consortium name="Mycorrhizal Genomics Consortium"/>
            <person name="Kohler A."/>
            <person name="Kuo A."/>
            <person name="Nagy L.G."/>
            <person name="Floudas D."/>
            <person name="Copeland A."/>
            <person name="Barry K.W."/>
            <person name="Cichocki N."/>
            <person name="Veneault-Fourrey C."/>
            <person name="LaButti K."/>
            <person name="Lindquist E.A."/>
            <person name="Lipzen A."/>
            <person name="Lundell T."/>
            <person name="Morin E."/>
            <person name="Murat C."/>
            <person name="Riley R."/>
            <person name="Ohm R."/>
            <person name="Sun H."/>
            <person name="Tunlid A."/>
            <person name="Henrissat B."/>
            <person name="Grigoriev I.V."/>
            <person name="Hibbett D.S."/>
            <person name="Martin F."/>
        </authorList>
    </citation>
    <scope>NUCLEOTIDE SEQUENCE [LARGE SCALE GENOMIC DNA]</scope>
    <source>
        <strain evidence="3">Zn</strain>
    </source>
</reference>
<dbReference type="InParanoid" id="A0A0C3HCU9"/>
<protein>
    <recommendedName>
        <fullName evidence="4">LEA domain-containing protein</fullName>
    </recommendedName>
</protein>
<evidence type="ECO:0000313" key="2">
    <source>
        <dbReference type="EMBL" id="KIN01050.1"/>
    </source>
</evidence>
<keyword evidence="3" id="KW-1185">Reference proteome</keyword>
<dbReference type="HOGENOM" id="CLU_128874_0_0_1"/>
<dbReference type="EMBL" id="KN832876">
    <property type="protein sequence ID" value="KIN01050.1"/>
    <property type="molecule type" value="Genomic_DNA"/>
</dbReference>
<name>A0A0C3HCU9_OIDMZ</name>
<dbReference type="STRING" id="913774.A0A0C3HCU9"/>
<evidence type="ECO:0000313" key="3">
    <source>
        <dbReference type="Proteomes" id="UP000054321"/>
    </source>
</evidence>